<keyword evidence="12 14" id="KW-0456">Lyase</keyword>
<feature type="transmembrane region" description="Helical" evidence="14">
    <location>
        <begin position="62"/>
        <end position="83"/>
    </location>
</feature>
<evidence type="ECO:0000256" key="13">
    <source>
        <dbReference type="ARBA" id="ARBA00036671"/>
    </source>
</evidence>
<feature type="transmembrane region" description="Helical" evidence="14">
    <location>
        <begin position="203"/>
        <end position="226"/>
    </location>
</feature>
<dbReference type="OrthoDB" id="46988at2759"/>
<evidence type="ECO:0000256" key="11">
    <source>
        <dbReference type="ARBA" id="ARBA00023160"/>
    </source>
</evidence>
<evidence type="ECO:0000256" key="14">
    <source>
        <dbReference type="RuleBase" id="RU363109"/>
    </source>
</evidence>
<comment type="pathway">
    <text evidence="2 14">Lipid metabolism; fatty acid biosynthesis.</text>
</comment>
<comment type="subcellular location">
    <subcellularLocation>
        <location evidence="14">Endoplasmic reticulum membrane</location>
        <topology evidence="14">Multi-pass membrane protein</topology>
    </subcellularLocation>
    <subcellularLocation>
        <location evidence="1">Membrane</location>
        <topology evidence="1">Multi-pass membrane protein</topology>
    </subcellularLocation>
</comment>
<comment type="caution">
    <text evidence="14">Lacks conserved residue(s) required for the propagation of feature annotation.</text>
</comment>
<dbReference type="GO" id="GO:0042761">
    <property type="term" value="P:very long-chain fatty acid biosynthetic process"/>
    <property type="evidence" value="ECO:0007669"/>
    <property type="project" value="TreeGrafter"/>
</dbReference>
<evidence type="ECO:0000256" key="6">
    <source>
        <dbReference type="ARBA" id="ARBA00022692"/>
    </source>
</evidence>
<keyword evidence="8 14" id="KW-1133">Transmembrane helix</keyword>
<evidence type="ECO:0000256" key="8">
    <source>
        <dbReference type="ARBA" id="ARBA00022989"/>
    </source>
</evidence>
<name>A0A2B7Y941_9EURO</name>
<dbReference type="GO" id="GO:0102158">
    <property type="term" value="F:very-long-chain (3R)-3-hydroxyacyl-CoA dehydratase activity"/>
    <property type="evidence" value="ECO:0007669"/>
    <property type="project" value="UniProtKB-EC"/>
</dbReference>
<keyword evidence="10 14" id="KW-0472">Membrane</keyword>
<keyword evidence="5 14" id="KW-0444">Lipid biosynthesis</keyword>
<evidence type="ECO:0000313" key="17">
    <source>
        <dbReference type="Proteomes" id="UP000223968"/>
    </source>
</evidence>
<evidence type="ECO:0000256" key="2">
    <source>
        <dbReference type="ARBA" id="ARBA00005194"/>
    </source>
</evidence>
<dbReference type="InterPro" id="IPR007482">
    <property type="entry name" value="Tyr_Pase-like_PTPLA"/>
</dbReference>
<feature type="transmembrane region" description="Helical" evidence="14">
    <location>
        <begin position="26"/>
        <end position="50"/>
    </location>
</feature>
<dbReference type="STRING" id="1447875.A0A2B7Y941"/>
<evidence type="ECO:0000256" key="12">
    <source>
        <dbReference type="ARBA" id="ARBA00023239"/>
    </source>
</evidence>
<comment type="function">
    <text evidence="14">Catalyzes the third of the four reactions of the long-chain fatty acids elongation cycle. This endoplasmic reticulum-bound enzymatic process, allows the addition of two carbons to the chain of long- and very long-chain fatty acids/VLCFAs per cycle. This enzyme catalyzes the dehydration of the 3-hydroxyacyl-CoA intermediate into trans-2,3-enoyl-CoA, within each cycle of fatty acid elongation. Thereby, it participates to the production of VLCFAs of different chain lengths that are involved in multiple biological processes as precursors of membrane lipids and lipid mediators.</text>
</comment>
<evidence type="ECO:0000256" key="15">
    <source>
        <dbReference type="SAM" id="MobiDB-lite"/>
    </source>
</evidence>
<evidence type="ECO:0000256" key="1">
    <source>
        <dbReference type="ARBA" id="ARBA00004141"/>
    </source>
</evidence>
<dbReference type="AlphaFoldDB" id="A0A2B7Y941"/>
<proteinExistence type="inferred from homology"/>
<dbReference type="EMBL" id="PDNB01000009">
    <property type="protein sequence ID" value="PGH17609.1"/>
    <property type="molecule type" value="Genomic_DNA"/>
</dbReference>
<keyword evidence="17" id="KW-1185">Reference proteome</keyword>
<dbReference type="Proteomes" id="UP000223968">
    <property type="component" value="Unassembled WGS sequence"/>
</dbReference>
<evidence type="ECO:0000256" key="7">
    <source>
        <dbReference type="ARBA" id="ARBA00022832"/>
    </source>
</evidence>
<dbReference type="GO" id="GO:0030148">
    <property type="term" value="P:sphingolipid biosynthetic process"/>
    <property type="evidence" value="ECO:0007669"/>
    <property type="project" value="TreeGrafter"/>
</dbReference>
<dbReference type="EC" id="4.2.1.134" evidence="4 14"/>
<dbReference type="PANTHER" id="PTHR11035">
    <property type="entry name" value="VERY-LONG-CHAIN (3R)-3-HYDROXYACYL-COA DEHYDRATASE"/>
    <property type="match status" value="1"/>
</dbReference>
<evidence type="ECO:0000256" key="4">
    <source>
        <dbReference type="ARBA" id="ARBA00013122"/>
    </source>
</evidence>
<keyword evidence="7 14" id="KW-0276">Fatty acid metabolism</keyword>
<evidence type="ECO:0000256" key="10">
    <source>
        <dbReference type="ARBA" id="ARBA00023136"/>
    </source>
</evidence>
<dbReference type="UniPathway" id="UPA00094"/>
<comment type="similarity">
    <text evidence="3 14">Belongs to the very long-chain fatty acids dehydratase HACD family.</text>
</comment>
<feature type="transmembrane region" description="Helical" evidence="14">
    <location>
        <begin position="178"/>
        <end position="197"/>
    </location>
</feature>
<gene>
    <name evidence="16" type="ORF">AJ79_00970</name>
</gene>
<keyword evidence="9 14" id="KW-0443">Lipid metabolism</keyword>
<comment type="catalytic activity">
    <reaction evidence="13 14">
        <text>a very-long-chain (3R)-3-hydroxyacyl-CoA = a very-long-chain (2E)-enoyl-CoA + H2O</text>
        <dbReference type="Rhea" id="RHEA:45812"/>
        <dbReference type="ChEBI" id="CHEBI:15377"/>
        <dbReference type="ChEBI" id="CHEBI:83728"/>
        <dbReference type="ChEBI" id="CHEBI:85440"/>
        <dbReference type="EC" id="4.2.1.134"/>
    </reaction>
</comment>
<dbReference type="GO" id="GO:0005789">
    <property type="term" value="C:endoplasmic reticulum membrane"/>
    <property type="evidence" value="ECO:0007669"/>
    <property type="project" value="UniProtKB-SubCell"/>
</dbReference>
<dbReference type="PANTHER" id="PTHR11035:SF3">
    <property type="entry name" value="VERY-LONG-CHAIN (3R)-3-HYDROXYACYL-COA DEHYDRATASE"/>
    <property type="match status" value="1"/>
</dbReference>
<organism evidence="16 17">
    <name type="scientific">Helicocarpus griseus UAMH5409</name>
    <dbReference type="NCBI Taxonomy" id="1447875"/>
    <lineage>
        <taxon>Eukaryota</taxon>
        <taxon>Fungi</taxon>
        <taxon>Dikarya</taxon>
        <taxon>Ascomycota</taxon>
        <taxon>Pezizomycotina</taxon>
        <taxon>Eurotiomycetes</taxon>
        <taxon>Eurotiomycetidae</taxon>
        <taxon>Onygenales</taxon>
        <taxon>Ajellomycetaceae</taxon>
        <taxon>Helicocarpus</taxon>
    </lineage>
</organism>
<keyword evidence="14" id="KW-0256">Endoplasmic reticulum</keyword>
<keyword evidence="11 14" id="KW-0275">Fatty acid biosynthesis</keyword>
<accession>A0A2B7Y941</accession>
<evidence type="ECO:0000313" key="16">
    <source>
        <dbReference type="EMBL" id="PGH17609.1"/>
    </source>
</evidence>
<sequence length="244" mass="26685">MADPKRANGTAASGRPSKPVSKSTTAYLLLYNAASFALWTTITLRLVVLLGPSGHVSHIFDALFPLLLYTQSLALLEVLHSAVKLVRASVVTTAMQVASRISVVWGVMYLFSVEKVGEERAVVGAAGAGAGAKLGDWAFVGCMSAWGVTECIRYGFFALQVLGVTVPRFVFWLRYNTFFVLYPIGITSECCLIYKAIAPAADIHPAFAWFFISILVIYVPGSYILYTHMMSQRRKVMRAAKRAD</sequence>
<evidence type="ECO:0000256" key="9">
    <source>
        <dbReference type="ARBA" id="ARBA00023098"/>
    </source>
</evidence>
<dbReference type="Pfam" id="PF04387">
    <property type="entry name" value="PTPLA"/>
    <property type="match status" value="1"/>
</dbReference>
<comment type="caution">
    <text evidence="16">The sequence shown here is derived from an EMBL/GenBank/DDBJ whole genome shotgun (WGS) entry which is preliminary data.</text>
</comment>
<evidence type="ECO:0000256" key="5">
    <source>
        <dbReference type="ARBA" id="ARBA00022516"/>
    </source>
</evidence>
<keyword evidence="6 14" id="KW-0812">Transmembrane</keyword>
<evidence type="ECO:0000256" key="3">
    <source>
        <dbReference type="ARBA" id="ARBA00007811"/>
    </source>
</evidence>
<reference evidence="16 17" key="1">
    <citation type="submission" date="2017-10" db="EMBL/GenBank/DDBJ databases">
        <title>Comparative genomics in systemic dimorphic fungi from Ajellomycetaceae.</title>
        <authorList>
            <person name="Munoz J.F."/>
            <person name="Mcewen J.G."/>
            <person name="Clay O.K."/>
            <person name="Cuomo C.A."/>
        </authorList>
    </citation>
    <scope>NUCLEOTIDE SEQUENCE [LARGE SCALE GENOMIC DNA]</scope>
    <source>
        <strain evidence="16 17">UAMH5409</strain>
    </source>
</reference>
<dbReference type="GO" id="GO:0030497">
    <property type="term" value="P:fatty acid elongation"/>
    <property type="evidence" value="ECO:0007669"/>
    <property type="project" value="TreeGrafter"/>
</dbReference>
<protein>
    <recommendedName>
        <fullName evidence="4 14">Very-long-chain (3R)-3-hydroxyacyl-CoA dehydratase</fullName>
        <ecNumber evidence="4 14">4.2.1.134</ecNumber>
    </recommendedName>
</protein>
<feature type="region of interest" description="Disordered" evidence="15">
    <location>
        <begin position="1"/>
        <end position="20"/>
    </location>
</feature>